<dbReference type="RefSeq" id="WP_193941844.1">
    <property type="nucleotide sequence ID" value="NZ_JADEWB010000011.1"/>
</dbReference>
<dbReference type="PROSITE" id="PS50046">
    <property type="entry name" value="PHYTOCHROME_2"/>
    <property type="match status" value="1"/>
</dbReference>
<reference evidence="2 3" key="1">
    <citation type="submission" date="2020-10" db="EMBL/GenBank/DDBJ databases">
        <authorList>
            <person name="Castelo-Branco R."/>
            <person name="Eusebio N."/>
            <person name="Adriana R."/>
            <person name="Vieira A."/>
            <person name="Brugerolle De Fraissinette N."/>
            <person name="Rezende De Castro R."/>
            <person name="Schneider M.P."/>
            <person name="Vasconcelos V."/>
            <person name="Leao P.N."/>
        </authorList>
    </citation>
    <scope>NUCLEOTIDE SEQUENCE [LARGE SCALE GENOMIC DNA]</scope>
    <source>
        <strain evidence="2 3">LEGE 00250</strain>
    </source>
</reference>
<dbReference type="Pfam" id="PF01590">
    <property type="entry name" value="GAF"/>
    <property type="match status" value="1"/>
</dbReference>
<dbReference type="Proteomes" id="UP000606776">
    <property type="component" value="Unassembled WGS sequence"/>
</dbReference>
<dbReference type="InterPro" id="IPR016132">
    <property type="entry name" value="Phyto_chromo_attachment"/>
</dbReference>
<dbReference type="Gene3D" id="3.30.450.40">
    <property type="match status" value="1"/>
</dbReference>
<organism evidence="2 3">
    <name type="scientific">Sphaerospermopsis aphanizomenoides LEGE 00250</name>
    <dbReference type="NCBI Taxonomy" id="2777972"/>
    <lineage>
        <taxon>Bacteria</taxon>
        <taxon>Bacillati</taxon>
        <taxon>Cyanobacteriota</taxon>
        <taxon>Cyanophyceae</taxon>
        <taxon>Nostocales</taxon>
        <taxon>Aphanizomenonaceae</taxon>
        <taxon>Sphaerospermopsis</taxon>
        <taxon>Sphaerospermopsis aphanizomenoides</taxon>
    </lineage>
</organism>
<name>A0ABR9VAE9_9CYAN</name>
<comment type="caution">
    <text evidence="2">The sequence shown here is derived from an EMBL/GenBank/DDBJ whole genome shotgun (WGS) entry which is preliminary data.</text>
</comment>
<dbReference type="SUPFAM" id="SSF55781">
    <property type="entry name" value="GAF domain-like"/>
    <property type="match status" value="1"/>
</dbReference>
<accession>A0ABR9VAE9</accession>
<proteinExistence type="predicted"/>
<dbReference type="InterPro" id="IPR029016">
    <property type="entry name" value="GAF-like_dom_sf"/>
</dbReference>
<gene>
    <name evidence="2" type="ORF">IQ227_03590</name>
</gene>
<sequence>MQIHSQAQFESIQNQHQHQQHIEKGLQTLLDRLIKKINRDNLIRKTIHQIREALQVDRVVIYYFYEQWHGQVTFESLISKKLSILGSKGADNCFNNEYATLYLNGRIRAIADIQLEPIHPCHQDFLRSIQVRANLVVPIVIPRGLWGLLVAHQCHNSRLWSKADIEIMQKGAQTLATNSKILES</sequence>
<dbReference type="SMART" id="SM00065">
    <property type="entry name" value="GAF"/>
    <property type="match status" value="1"/>
</dbReference>
<evidence type="ECO:0000259" key="1">
    <source>
        <dbReference type="PROSITE" id="PS50046"/>
    </source>
</evidence>
<dbReference type="EMBL" id="JADEWB010000011">
    <property type="protein sequence ID" value="MBE9235145.1"/>
    <property type="molecule type" value="Genomic_DNA"/>
</dbReference>
<protein>
    <submittedName>
        <fullName evidence="2">GAF domain-containing protein</fullName>
    </submittedName>
</protein>
<evidence type="ECO:0000313" key="3">
    <source>
        <dbReference type="Proteomes" id="UP000606776"/>
    </source>
</evidence>
<feature type="domain" description="Phytochrome chromophore attachment site" evidence="1">
    <location>
        <begin position="38"/>
        <end position="174"/>
    </location>
</feature>
<keyword evidence="3" id="KW-1185">Reference proteome</keyword>
<evidence type="ECO:0000313" key="2">
    <source>
        <dbReference type="EMBL" id="MBE9235145.1"/>
    </source>
</evidence>
<dbReference type="InterPro" id="IPR003018">
    <property type="entry name" value="GAF"/>
</dbReference>